<evidence type="ECO:0000313" key="2">
    <source>
        <dbReference type="Proteomes" id="UP001184230"/>
    </source>
</evidence>
<gene>
    <name evidence="1" type="ORF">J2739_005298</name>
</gene>
<dbReference type="RefSeq" id="WP_309907244.1">
    <property type="nucleotide sequence ID" value="NZ_JAVDRF010000017.1"/>
</dbReference>
<comment type="caution">
    <text evidence="1">The sequence shown here is derived from an EMBL/GenBank/DDBJ whole genome shotgun (WGS) entry which is preliminary data.</text>
</comment>
<organism evidence="1 2">
    <name type="scientific">Variovorax soli</name>
    <dbReference type="NCBI Taxonomy" id="376815"/>
    <lineage>
        <taxon>Bacteria</taxon>
        <taxon>Pseudomonadati</taxon>
        <taxon>Pseudomonadota</taxon>
        <taxon>Betaproteobacteria</taxon>
        <taxon>Burkholderiales</taxon>
        <taxon>Comamonadaceae</taxon>
        <taxon>Variovorax</taxon>
    </lineage>
</organism>
<accession>A0ABU1NM30</accession>
<keyword evidence="2" id="KW-1185">Reference proteome</keyword>
<dbReference type="Gene3D" id="1.10.3290.20">
    <property type="match status" value="1"/>
</dbReference>
<protein>
    <submittedName>
        <fullName evidence="1">Uncharacterized protein</fullName>
    </submittedName>
</protein>
<dbReference type="EMBL" id="JAVDRF010000017">
    <property type="protein sequence ID" value="MDR6539502.1"/>
    <property type="molecule type" value="Genomic_DNA"/>
</dbReference>
<dbReference type="Proteomes" id="UP001184230">
    <property type="component" value="Unassembled WGS sequence"/>
</dbReference>
<evidence type="ECO:0000313" key="1">
    <source>
        <dbReference type="EMBL" id="MDR6539502.1"/>
    </source>
</evidence>
<reference evidence="1 2" key="1">
    <citation type="submission" date="2023-07" db="EMBL/GenBank/DDBJ databases">
        <title>Sorghum-associated microbial communities from plants grown in Nebraska, USA.</title>
        <authorList>
            <person name="Schachtman D."/>
        </authorList>
    </citation>
    <scope>NUCLEOTIDE SEQUENCE [LARGE SCALE GENOMIC DNA]</scope>
    <source>
        <strain evidence="1 2">DS1781</strain>
    </source>
</reference>
<name>A0ABU1NM30_9BURK</name>
<proteinExistence type="predicted"/>
<sequence>MDQIKNDLRSQRWQAYSNVHAVVADALGDMKGLPEDLRSKYEQAAAELTDETTGLESALHNFEIATSSITRWAASQRGGDSGPNARYGGTLGHAIFDEVIRRHTIPTLKACLARFFDDACGLSYDELKDALRVFLPVLLDVAAQDRRAVATMSGTADAHEFGAPPPVKDLGMCDSIGMDWKPWSGIVFDKVFSLLGPHVEPFFSNHSKPTFSEFLRSREVSQDEQGRKVVVFADSDKAMRLTFDLTNPESGSAMLNSMPYSGRTAFYTFEWSTKGADGRLNMSDLKCFHPPAMAIDALHEIAPHVLSALAWTPACGVDDLQDSLAKILHTMSHSSTFHRGQASIVEMLIQSIALLHDFRVDFSPAWSRPNAQPDQHALSEFDLHRFVLDARNNLRVLATG</sequence>